<dbReference type="Pfam" id="PF00072">
    <property type="entry name" value="Response_reg"/>
    <property type="match status" value="1"/>
</dbReference>
<dbReference type="SMART" id="SM00091">
    <property type="entry name" value="PAS"/>
    <property type="match status" value="1"/>
</dbReference>
<keyword evidence="5" id="KW-0418">Kinase</keyword>
<feature type="modified residue" description="4-aspartylphosphate" evidence="8">
    <location>
        <position position="61"/>
    </location>
</feature>
<evidence type="ECO:0000259" key="13">
    <source>
        <dbReference type="PROSITE" id="PS50112"/>
    </source>
</evidence>
<dbReference type="InterPro" id="IPR001789">
    <property type="entry name" value="Sig_transdc_resp-reg_receiver"/>
</dbReference>
<dbReference type="SUPFAM" id="SSF55874">
    <property type="entry name" value="ATPase domain of HSP90 chaperone/DNA topoisomerase II/histidine kinase"/>
    <property type="match status" value="1"/>
</dbReference>
<dbReference type="Gene3D" id="3.30.450.20">
    <property type="entry name" value="PAS domain"/>
    <property type="match status" value="1"/>
</dbReference>
<reference evidence="15" key="1">
    <citation type="submission" date="2021-05" db="EMBL/GenBank/DDBJ databases">
        <authorList>
            <person name="Pietrasiak N."/>
            <person name="Ward R."/>
            <person name="Stajich J.E."/>
            <person name="Kurbessoian T."/>
        </authorList>
    </citation>
    <scope>NUCLEOTIDE SEQUENCE</scope>
    <source>
        <strain evidence="15">UHER 2000/2452</strain>
    </source>
</reference>
<dbReference type="SUPFAM" id="SSF55785">
    <property type="entry name" value="PYP-like sensor domain (PAS domain)"/>
    <property type="match status" value="1"/>
</dbReference>
<feature type="domain" description="PAC" evidence="14">
    <location>
        <begin position="227"/>
        <end position="279"/>
    </location>
</feature>
<keyword evidence="9" id="KW-0175">Coiled coil</keyword>
<dbReference type="PRINTS" id="PR00344">
    <property type="entry name" value="BCTRLSENSOR"/>
</dbReference>
<feature type="compositionally biased region" description="Low complexity" evidence="10">
    <location>
        <begin position="535"/>
        <end position="551"/>
    </location>
</feature>
<protein>
    <recommendedName>
        <fullName evidence="7">Circadian input-output histidine kinase CikA</fullName>
        <ecNumber evidence="3">2.7.13.3</ecNumber>
    </recommendedName>
</protein>
<dbReference type="InterPro" id="IPR036890">
    <property type="entry name" value="HATPase_C_sf"/>
</dbReference>
<sequence length="551" mass="60962">MSNQLLNQPKASILLVDDHPENLVALDAILAKLGQNLVTAKSGTEALKCLLNQDFAVILLDVQMPQMDGLETAALIRKRQRSRTTPIIFLTAFNTEDDFVFKGYALKAVDYLFKPIEPEILLSKVEVFVELYQKTEALKQQALQLAAANEQLKRSEEQFRSLSACAPIGIFLTDLEGKFTYTNPQCQSICGFDLEESFDAWANSLHPDDREQVLSTQWNNRDRQQTSVIEYRFHPQAEVTRWVSVRFAPMISDVGELIGYIGAVEDITDRKQAQETQFHLIREQVARQEAETHNRMKDEFLAVLSHELRTPLNSILGWAKLLRAHPLEPEKATRALETIERNAELQANLIADILDVSQIIQGKLQLNCAMLSLVPIVEAALDTASPLAAAKAIQLEANIDPTVGFVSIDPTRMQQIVGNLLSNAIKFTPPGGNVEVHLEQANSYAQIRVIDTGIGIPNDFLPYIFDRFRQADSSTTRGQGGLGLGLAIVHHLVSLHNGKITAASPGKGQGATFTVELPISPASDAVQSEIDRSTDPQQGDPQTQTDTVRSL</sequence>
<feature type="domain" description="PAS" evidence="13">
    <location>
        <begin position="155"/>
        <end position="213"/>
    </location>
</feature>
<dbReference type="EC" id="2.7.13.3" evidence="3"/>
<dbReference type="Gene3D" id="3.40.50.2300">
    <property type="match status" value="1"/>
</dbReference>
<dbReference type="PROSITE" id="PS50109">
    <property type="entry name" value="HIS_KIN"/>
    <property type="match status" value="1"/>
</dbReference>
<dbReference type="Gene3D" id="3.30.565.10">
    <property type="entry name" value="Histidine kinase-like ATPase, C-terminal domain"/>
    <property type="match status" value="1"/>
</dbReference>
<dbReference type="InterPro" id="IPR013655">
    <property type="entry name" value="PAS_fold_3"/>
</dbReference>
<evidence type="ECO:0000313" key="16">
    <source>
        <dbReference type="Proteomes" id="UP000757435"/>
    </source>
</evidence>
<gene>
    <name evidence="15" type="ORF">KME15_11650</name>
</gene>
<evidence type="ECO:0000256" key="7">
    <source>
        <dbReference type="ARBA" id="ARBA00074306"/>
    </source>
</evidence>
<proteinExistence type="inferred from homology"/>
<dbReference type="SUPFAM" id="SSF47384">
    <property type="entry name" value="Homodimeric domain of signal transducing histidine kinase"/>
    <property type="match status" value="1"/>
</dbReference>
<evidence type="ECO:0000259" key="14">
    <source>
        <dbReference type="PROSITE" id="PS50113"/>
    </source>
</evidence>
<comment type="catalytic activity">
    <reaction evidence="1">
        <text>ATP + protein L-histidine = ADP + protein N-phospho-L-histidine.</text>
        <dbReference type="EC" id="2.7.13.3"/>
    </reaction>
</comment>
<dbReference type="PANTHER" id="PTHR43547:SF2">
    <property type="entry name" value="HYBRID SIGNAL TRANSDUCTION HISTIDINE KINASE C"/>
    <property type="match status" value="1"/>
</dbReference>
<dbReference type="PROSITE" id="PS50110">
    <property type="entry name" value="RESPONSE_REGULATORY"/>
    <property type="match status" value="1"/>
</dbReference>
<keyword evidence="6" id="KW-0902">Two-component regulatory system</keyword>
<evidence type="ECO:0000256" key="4">
    <source>
        <dbReference type="ARBA" id="ARBA00022553"/>
    </source>
</evidence>
<comment type="similarity">
    <text evidence="2">In the N-terminal section; belongs to the phytochrome family.</text>
</comment>
<dbReference type="CDD" id="cd00082">
    <property type="entry name" value="HisKA"/>
    <property type="match status" value="1"/>
</dbReference>
<dbReference type="SUPFAM" id="SSF52172">
    <property type="entry name" value="CheY-like"/>
    <property type="match status" value="1"/>
</dbReference>
<dbReference type="InterPro" id="IPR011006">
    <property type="entry name" value="CheY-like_superfamily"/>
</dbReference>
<dbReference type="SMART" id="SM00448">
    <property type="entry name" value="REC"/>
    <property type="match status" value="1"/>
</dbReference>
<accession>A0A951QAS5</accession>
<evidence type="ECO:0000256" key="1">
    <source>
        <dbReference type="ARBA" id="ARBA00000085"/>
    </source>
</evidence>
<dbReference type="AlphaFoldDB" id="A0A951QAS5"/>
<feature type="domain" description="Response regulatory" evidence="12">
    <location>
        <begin position="12"/>
        <end position="129"/>
    </location>
</feature>
<dbReference type="SMART" id="SM00387">
    <property type="entry name" value="HATPase_c"/>
    <property type="match status" value="1"/>
</dbReference>
<evidence type="ECO:0000256" key="3">
    <source>
        <dbReference type="ARBA" id="ARBA00012438"/>
    </source>
</evidence>
<dbReference type="Pfam" id="PF00512">
    <property type="entry name" value="HisKA"/>
    <property type="match status" value="1"/>
</dbReference>
<dbReference type="InterPro" id="IPR000014">
    <property type="entry name" value="PAS"/>
</dbReference>
<evidence type="ECO:0000259" key="12">
    <source>
        <dbReference type="PROSITE" id="PS50110"/>
    </source>
</evidence>
<dbReference type="Pfam" id="PF08447">
    <property type="entry name" value="PAS_3"/>
    <property type="match status" value="1"/>
</dbReference>
<evidence type="ECO:0000259" key="11">
    <source>
        <dbReference type="PROSITE" id="PS50109"/>
    </source>
</evidence>
<dbReference type="Pfam" id="PF02518">
    <property type="entry name" value="HATPase_c"/>
    <property type="match status" value="1"/>
</dbReference>
<evidence type="ECO:0000256" key="6">
    <source>
        <dbReference type="ARBA" id="ARBA00023012"/>
    </source>
</evidence>
<evidence type="ECO:0000256" key="8">
    <source>
        <dbReference type="PROSITE-ProRule" id="PRU00169"/>
    </source>
</evidence>
<dbReference type="GO" id="GO:0000155">
    <property type="term" value="F:phosphorelay sensor kinase activity"/>
    <property type="evidence" value="ECO:0007669"/>
    <property type="project" value="InterPro"/>
</dbReference>
<dbReference type="InterPro" id="IPR035965">
    <property type="entry name" value="PAS-like_dom_sf"/>
</dbReference>
<organism evidence="15 16">
    <name type="scientific">Drouetiella hepatica Uher 2000/2452</name>
    <dbReference type="NCBI Taxonomy" id="904376"/>
    <lineage>
        <taxon>Bacteria</taxon>
        <taxon>Bacillati</taxon>
        <taxon>Cyanobacteriota</taxon>
        <taxon>Cyanophyceae</taxon>
        <taxon>Oculatellales</taxon>
        <taxon>Oculatellaceae</taxon>
        <taxon>Drouetiella</taxon>
    </lineage>
</organism>
<dbReference type="SMART" id="SM00388">
    <property type="entry name" value="HisKA"/>
    <property type="match status" value="1"/>
</dbReference>
<evidence type="ECO:0000256" key="5">
    <source>
        <dbReference type="ARBA" id="ARBA00022777"/>
    </source>
</evidence>
<dbReference type="PANTHER" id="PTHR43547">
    <property type="entry name" value="TWO-COMPONENT HISTIDINE KINASE"/>
    <property type="match status" value="1"/>
</dbReference>
<evidence type="ECO:0000256" key="2">
    <source>
        <dbReference type="ARBA" id="ARBA00006402"/>
    </source>
</evidence>
<dbReference type="PROSITE" id="PS50112">
    <property type="entry name" value="PAS"/>
    <property type="match status" value="1"/>
</dbReference>
<dbReference type="InterPro" id="IPR000700">
    <property type="entry name" value="PAS-assoc_C"/>
</dbReference>
<dbReference type="InterPro" id="IPR036097">
    <property type="entry name" value="HisK_dim/P_sf"/>
</dbReference>
<dbReference type="Gene3D" id="1.10.287.130">
    <property type="match status" value="1"/>
</dbReference>
<dbReference type="CDD" id="cd17546">
    <property type="entry name" value="REC_hyHK_CKI1_RcsC-like"/>
    <property type="match status" value="1"/>
</dbReference>
<evidence type="ECO:0000256" key="9">
    <source>
        <dbReference type="SAM" id="Coils"/>
    </source>
</evidence>
<dbReference type="NCBIfam" id="TIGR00229">
    <property type="entry name" value="sensory_box"/>
    <property type="match status" value="1"/>
</dbReference>
<keyword evidence="5" id="KW-0808">Transferase</keyword>
<dbReference type="InterPro" id="IPR003594">
    <property type="entry name" value="HATPase_dom"/>
</dbReference>
<reference evidence="15" key="2">
    <citation type="journal article" date="2022" name="Microbiol. Resour. Announc.">
        <title>Metagenome Sequencing to Explore Phylogenomics of Terrestrial Cyanobacteria.</title>
        <authorList>
            <person name="Ward R.D."/>
            <person name="Stajich J.E."/>
            <person name="Johansen J.R."/>
            <person name="Huntemann M."/>
            <person name="Clum A."/>
            <person name="Foster B."/>
            <person name="Foster B."/>
            <person name="Roux S."/>
            <person name="Palaniappan K."/>
            <person name="Varghese N."/>
            <person name="Mukherjee S."/>
            <person name="Reddy T.B.K."/>
            <person name="Daum C."/>
            <person name="Copeland A."/>
            <person name="Chen I.A."/>
            <person name="Ivanova N.N."/>
            <person name="Kyrpides N.C."/>
            <person name="Shapiro N."/>
            <person name="Eloe-Fadrosh E.A."/>
            <person name="Pietrasiak N."/>
        </authorList>
    </citation>
    <scope>NUCLEOTIDE SEQUENCE</scope>
    <source>
        <strain evidence="15">UHER 2000/2452</strain>
    </source>
</reference>
<dbReference type="InterPro" id="IPR004358">
    <property type="entry name" value="Sig_transdc_His_kin-like_C"/>
</dbReference>
<dbReference type="EMBL" id="JAHHHD010000011">
    <property type="protein sequence ID" value="MBW4659321.1"/>
    <property type="molecule type" value="Genomic_DNA"/>
</dbReference>
<dbReference type="FunFam" id="3.30.565.10:FF:000010">
    <property type="entry name" value="Sensor histidine kinase RcsC"/>
    <property type="match status" value="1"/>
</dbReference>
<feature type="region of interest" description="Disordered" evidence="10">
    <location>
        <begin position="524"/>
        <end position="551"/>
    </location>
</feature>
<evidence type="ECO:0000313" key="15">
    <source>
        <dbReference type="EMBL" id="MBW4659321.1"/>
    </source>
</evidence>
<dbReference type="InterPro" id="IPR003661">
    <property type="entry name" value="HisK_dim/P_dom"/>
</dbReference>
<keyword evidence="4 8" id="KW-0597">Phosphoprotein</keyword>
<dbReference type="CDD" id="cd00130">
    <property type="entry name" value="PAS"/>
    <property type="match status" value="1"/>
</dbReference>
<evidence type="ECO:0000256" key="10">
    <source>
        <dbReference type="SAM" id="MobiDB-lite"/>
    </source>
</evidence>
<dbReference type="PROSITE" id="PS50113">
    <property type="entry name" value="PAC"/>
    <property type="match status" value="1"/>
</dbReference>
<dbReference type="InterPro" id="IPR005467">
    <property type="entry name" value="His_kinase_dom"/>
</dbReference>
<feature type="domain" description="Histidine kinase" evidence="11">
    <location>
        <begin position="303"/>
        <end position="521"/>
    </location>
</feature>
<dbReference type="CDD" id="cd00075">
    <property type="entry name" value="HATPase"/>
    <property type="match status" value="1"/>
</dbReference>
<feature type="coiled-coil region" evidence="9">
    <location>
        <begin position="135"/>
        <end position="165"/>
    </location>
</feature>
<dbReference type="Proteomes" id="UP000757435">
    <property type="component" value="Unassembled WGS sequence"/>
</dbReference>
<name>A0A951QAS5_9CYAN</name>
<comment type="caution">
    <text evidence="15">The sequence shown here is derived from an EMBL/GenBank/DDBJ whole genome shotgun (WGS) entry which is preliminary data.</text>
</comment>